<evidence type="ECO:0000313" key="12">
    <source>
        <dbReference type="Proteomes" id="UP001432322"/>
    </source>
</evidence>
<dbReference type="Pfam" id="PF00320">
    <property type="entry name" value="GATA"/>
    <property type="match status" value="1"/>
</dbReference>
<gene>
    <name evidence="11" type="ORF">PFISCL1PPCAC_26264</name>
</gene>
<keyword evidence="2" id="KW-0479">Metal-binding</keyword>
<comment type="subcellular location">
    <subcellularLocation>
        <location evidence="1">Nucleus</location>
    </subcellularLocation>
</comment>
<dbReference type="GO" id="GO:0045165">
    <property type="term" value="P:cell fate commitment"/>
    <property type="evidence" value="ECO:0007669"/>
    <property type="project" value="TreeGrafter"/>
</dbReference>
<dbReference type="PANTHER" id="PTHR10071">
    <property type="entry name" value="TRANSCRIPTION FACTOR GATA FAMILY MEMBER"/>
    <property type="match status" value="1"/>
</dbReference>
<comment type="caution">
    <text evidence="11">The sequence shown here is derived from an EMBL/GenBank/DDBJ whole genome shotgun (WGS) entry which is preliminary data.</text>
</comment>
<evidence type="ECO:0000259" key="10">
    <source>
        <dbReference type="PROSITE" id="PS50114"/>
    </source>
</evidence>
<sequence>SASFYSVSSASSGSPVDQAHHPHHQQQYQPRPSGALPQIDSLMTTDAEPMFFDRMNDMKFAEVKMEPGLLHPPTIDLFQHHPELISYHGMTVRSYYNPLEYLGQQSHHLVFDPTPATAPPLAHLNYEQTYAIPPSPSCATTAASVASAFSLPAVHQVPYPFPTTTSYSPPPQDPLVPSSMHASSSSRPQKKRIQAVSCHSNSICANCGTRDTSLWRRNNTGEIECNACNLYFRKNGRKRPMSLKKGVIMKRNRKPRTGSESN</sequence>
<evidence type="ECO:0000256" key="8">
    <source>
        <dbReference type="PROSITE-ProRule" id="PRU00094"/>
    </source>
</evidence>
<evidence type="ECO:0000256" key="1">
    <source>
        <dbReference type="ARBA" id="ARBA00004123"/>
    </source>
</evidence>
<evidence type="ECO:0000256" key="5">
    <source>
        <dbReference type="ARBA" id="ARBA00023015"/>
    </source>
</evidence>
<feature type="non-terminal residue" evidence="11">
    <location>
        <position position="1"/>
    </location>
</feature>
<dbReference type="AlphaFoldDB" id="A0AAV5WV66"/>
<accession>A0AAV5WV66</accession>
<feature type="region of interest" description="Disordered" evidence="9">
    <location>
        <begin position="1"/>
        <end position="38"/>
    </location>
</feature>
<dbReference type="SUPFAM" id="SSF57716">
    <property type="entry name" value="Glucocorticoid receptor-like (DNA-binding domain)"/>
    <property type="match status" value="1"/>
</dbReference>
<evidence type="ECO:0000256" key="4">
    <source>
        <dbReference type="ARBA" id="ARBA00022833"/>
    </source>
</evidence>
<evidence type="ECO:0000256" key="3">
    <source>
        <dbReference type="ARBA" id="ARBA00022771"/>
    </source>
</evidence>
<dbReference type="GO" id="GO:0000978">
    <property type="term" value="F:RNA polymerase II cis-regulatory region sequence-specific DNA binding"/>
    <property type="evidence" value="ECO:0007669"/>
    <property type="project" value="TreeGrafter"/>
</dbReference>
<dbReference type="PRINTS" id="PR00619">
    <property type="entry name" value="GATAZNFINGER"/>
</dbReference>
<dbReference type="InterPro" id="IPR000679">
    <property type="entry name" value="Znf_GATA"/>
</dbReference>
<dbReference type="PANTHER" id="PTHR10071:SF281">
    <property type="entry name" value="BOX A-BINDING FACTOR-RELATED"/>
    <property type="match status" value="1"/>
</dbReference>
<dbReference type="SMART" id="SM00401">
    <property type="entry name" value="ZnF_GATA"/>
    <property type="match status" value="1"/>
</dbReference>
<dbReference type="FunFam" id="3.30.50.10:FF:000045">
    <property type="entry name" value="Transcription factor elt-7"/>
    <property type="match status" value="1"/>
</dbReference>
<feature type="region of interest" description="Disordered" evidence="9">
    <location>
        <begin position="164"/>
        <end position="192"/>
    </location>
</feature>
<dbReference type="GO" id="GO:0005634">
    <property type="term" value="C:nucleus"/>
    <property type="evidence" value="ECO:0007669"/>
    <property type="project" value="UniProtKB-SubCell"/>
</dbReference>
<evidence type="ECO:0000256" key="7">
    <source>
        <dbReference type="ARBA" id="ARBA00023242"/>
    </source>
</evidence>
<evidence type="ECO:0000256" key="9">
    <source>
        <dbReference type="SAM" id="MobiDB-lite"/>
    </source>
</evidence>
<dbReference type="GO" id="GO:0000122">
    <property type="term" value="P:negative regulation of transcription by RNA polymerase II"/>
    <property type="evidence" value="ECO:0007669"/>
    <property type="project" value="TreeGrafter"/>
</dbReference>
<reference evidence="11" key="1">
    <citation type="submission" date="2023-10" db="EMBL/GenBank/DDBJ databases">
        <title>Genome assembly of Pristionchus species.</title>
        <authorList>
            <person name="Yoshida K."/>
            <person name="Sommer R.J."/>
        </authorList>
    </citation>
    <scope>NUCLEOTIDE SEQUENCE</scope>
    <source>
        <strain evidence="11">RS5133</strain>
    </source>
</reference>
<dbReference type="InterPro" id="IPR013088">
    <property type="entry name" value="Znf_NHR/GATA"/>
</dbReference>
<evidence type="ECO:0000256" key="2">
    <source>
        <dbReference type="ARBA" id="ARBA00022723"/>
    </source>
</evidence>
<dbReference type="EMBL" id="BTSY01000006">
    <property type="protein sequence ID" value="GMT34967.1"/>
    <property type="molecule type" value="Genomic_DNA"/>
</dbReference>
<dbReference type="Gene3D" id="3.30.50.10">
    <property type="entry name" value="Erythroid Transcription Factor GATA-1, subunit A"/>
    <property type="match status" value="1"/>
</dbReference>
<dbReference type="GO" id="GO:0045944">
    <property type="term" value="P:positive regulation of transcription by RNA polymerase II"/>
    <property type="evidence" value="ECO:0007669"/>
    <property type="project" value="TreeGrafter"/>
</dbReference>
<dbReference type="GO" id="GO:0008270">
    <property type="term" value="F:zinc ion binding"/>
    <property type="evidence" value="ECO:0007669"/>
    <property type="project" value="UniProtKB-KW"/>
</dbReference>
<feature type="domain" description="GATA-type" evidence="10">
    <location>
        <begin position="198"/>
        <end position="251"/>
    </location>
</feature>
<organism evidence="11 12">
    <name type="scientific">Pristionchus fissidentatus</name>
    <dbReference type="NCBI Taxonomy" id="1538716"/>
    <lineage>
        <taxon>Eukaryota</taxon>
        <taxon>Metazoa</taxon>
        <taxon>Ecdysozoa</taxon>
        <taxon>Nematoda</taxon>
        <taxon>Chromadorea</taxon>
        <taxon>Rhabditida</taxon>
        <taxon>Rhabditina</taxon>
        <taxon>Diplogasteromorpha</taxon>
        <taxon>Diplogasteroidea</taxon>
        <taxon>Neodiplogasteridae</taxon>
        <taxon>Pristionchus</taxon>
    </lineage>
</organism>
<feature type="compositionally biased region" description="Low complexity" evidence="9">
    <location>
        <begin position="1"/>
        <end position="17"/>
    </location>
</feature>
<evidence type="ECO:0000313" key="11">
    <source>
        <dbReference type="EMBL" id="GMT34967.1"/>
    </source>
</evidence>
<proteinExistence type="predicted"/>
<dbReference type="CDD" id="cd00202">
    <property type="entry name" value="ZnF_GATA"/>
    <property type="match status" value="1"/>
</dbReference>
<keyword evidence="3 8" id="KW-0863">Zinc-finger</keyword>
<dbReference type="PROSITE" id="PS50114">
    <property type="entry name" value="GATA_ZN_FINGER_2"/>
    <property type="match status" value="1"/>
</dbReference>
<name>A0AAV5WV66_9BILA</name>
<evidence type="ECO:0000256" key="6">
    <source>
        <dbReference type="ARBA" id="ARBA00023163"/>
    </source>
</evidence>
<keyword evidence="12" id="KW-1185">Reference proteome</keyword>
<dbReference type="InterPro" id="IPR039355">
    <property type="entry name" value="Transcription_factor_GATA"/>
</dbReference>
<dbReference type="PROSITE" id="PS00344">
    <property type="entry name" value="GATA_ZN_FINGER_1"/>
    <property type="match status" value="1"/>
</dbReference>
<keyword evidence="7" id="KW-0539">Nucleus</keyword>
<dbReference type="Proteomes" id="UP001432322">
    <property type="component" value="Unassembled WGS sequence"/>
</dbReference>
<keyword evidence="6" id="KW-0804">Transcription</keyword>
<keyword evidence="4" id="KW-0862">Zinc</keyword>
<keyword evidence="5" id="KW-0805">Transcription regulation</keyword>
<protein>
    <recommendedName>
        <fullName evidence="10">GATA-type domain-containing protein</fullName>
    </recommendedName>
</protein>
<dbReference type="GO" id="GO:0000981">
    <property type="term" value="F:DNA-binding transcription factor activity, RNA polymerase II-specific"/>
    <property type="evidence" value="ECO:0007669"/>
    <property type="project" value="TreeGrafter"/>
</dbReference>